<protein>
    <submittedName>
        <fullName evidence="3">Glycosyltransferase family 4 protein</fullName>
    </submittedName>
</protein>
<feature type="domain" description="Glycosyl transferase family 1" evidence="1">
    <location>
        <begin position="196"/>
        <end position="365"/>
    </location>
</feature>
<dbReference type="Pfam" id="PF00534">
    <property type="entry name" value="Glycos_transf_1"/>
    <property type="match status" value="1"/>
</dbReference>
<feature type="domain" description="Glycosyltransferase subfamily 4-like N-terminal" evidence="2">
    <location>
        <begin position="24"/>
        <end position="121"/>
    </location>
</feature>
<dbReference type="CDD" id="cd03808">
    <property type="entry name" value="GT4_CapM-like"/>
    <property type="match status" value="1"/>
</dbReference>
<dbReference type="PANTHER" id="PTHR12526">
    <property type="entry name" value="GLYCOSYLTRANSFERASE"/>
    <property type="match status" value="1"/>
</dbReference>
<proteinExistence type="predicted"/>
<dbReference type="Gene3D" id="3.40.50.2000">
    <property type="entry name" value="Glycogen Phosphorylase B"/>
    <property type="match status" value="2"/>
</dbReference>
<keyword evidence="4" id="KW-1185">Reference proteome</keyword>
<dbReference type="SUPFAM" id="SSF53756">
    <property type="entry name" value="UDP-Glycosyltransferase/glycogen phosphorylase"/>
    <property type="match status" value="1"/>
</dbReference>
<evidence type="ECO:0000259" key="2">
    <source>
        <dbReference type="Pfam" id="PF13477"/>
    </source>
</evidence>
<organism evidence="3 4">
    <name type="scientific">Autumnicola lenta</name>
    <dbReference type="NCBI Taxonomy" id="3075593"/>
    <lineage>
        <taxon>Bacteria</taxon>
        <taxon>Pseudomonadati</taxon>
        <taxon>Bacteroidota</taxon>
        <taxon>Flavobacteriia</taxon>
        <taxon>Flavobacteriales</taxon>
        <taxon>Flavobacteriaceae</taxon>
        <taxon>Autumnicola</taxon>
    </lineage>
</organism>
<name>A0ABU3CQ41_9FLAO</name>
<gene>
    <name evidence="3" type="ORF">RM545_17410</name>
</gene>
<dbReference type="PANTHER" id="PTHR12526:SF630">
    <property type="entry name" value="GLYCOSYLTRANSFERASE"/>
    <property type="match status" value="1"/>
</dbReference>
<evidence type="ECO:0000313" key="3">
    <source>
        <dbReference type="EMBL" id="MDT0648469.1"/>
    </source>
</evidence>
<evidence type="ECO:0000259" key="1">
    <source>
        <dbReference type="Pfam" id="PF00534"/>
    </source>
</evidence>
<sequence>MHKLIRITTIPLSLNLLLRGQLSFLSQYYAVSAISGKGKDLEEVGIREGVRTIEIKMERGISILQDLKSFWQLYKCFRKEKPQIIHSITPKAGLLSMAAGYFARVPIRMHTFTGLIFPSKTGLLKRLLIFMDRCLCFFATNVYPEGEGVKRDLIQYEITKKPLKILANGNVNGVDISYFSPYAIPKEEKSALCHNLGIKAKDFVFVFVGRLVGDKGINELIAAFVKLDSLIEKNKTNKKDVVKLLLVGPFESQLDPLKPETLKEIQNNANILSVGFQPDVRPYFSISNVLLFPSYREGFPNVVLQAGAMGLPSIVTDINGSNEIIEEGTNGIIIPVRHTEALYKAMNEIFFNKNFRYTLGENSRQVIKDRYERTKIWEALLAEYKHLEAGLHKNV</sequence>
<dbReference type="Pfam" id="PF13477">
    <property type="entry name" value="Glyco_trans_4_2"/>
    <property type="match status" value="1"/>
</dbReference>
<dbReference type="InterPro" id="IPR028098">
    <property type="entry name" value="Glyco_trans_4-like_N"/>
</dbReference>
<dbReference type="EMBL" id="JAVRHO010000061">
    <property type="protein sequence ID" value="MDT0648469.1"/>
    <property type="molecule type" value="Genomic_DNA"/>
</dbReference>
<comment type="caution">
    <text evidence="3">The sequence shown here is derived from an EMBL/GenBank/DDBJ whole genome shotgun (WGS) entry which is preliminary data.</text>
</comment>
<accession>A0ABU3CQ41</accession>
<dbReference type="InterPro" id="IPR001296">
    <property type="entry name" value="Glyco_trans_1"/>
</dbReference>
<reference evidence="3 4" key="1">
    <citation type="submission" date="2023-09" db="EMBL/GenBank/DDBJ databases">
        <authorList>
            <person name="Rey-Velasco X."/>
        </authorList>
    </citation>
    <scope>NUCLEOTIDE SEQUENCE [LARGE SCALE GENOMIC DNA]</scope>
    <source>
        <strain evidence="3 4">F260</strain>
    </source>
</reference>
<dbReference type="RefSeq" id="WP_311496557.1">
    <property type="nucleotide sequence ID" value="NZ_JAVRHO010000061.1"/>
</dbReference>
<evidence type="ECO:0000313" key="4">
    <source>
        <dbReference type="Proteomes" id="UP001245285"/>
    </source>
</evidence>
<dbReference type="Proteomes" id="UP001245285">
    <property type="component" value="Unassembled WGS sequence"/>
</dbReference>